<evidence type="ECO:0000256" key="6">
    <source>
        <dbReference type="ARBA" id="ARBA00023239"/>
    </source>
</evidence>
<keyword evidence="7" id="KW-0704">Schiff base</keyword>
<keyword evidence="6 9" id="KW-0456">Lyase</keyword>
<dbReference type="PROSITE" id="PS00160">
    <property type="entry name" value="ALDOLASE_KDPG_KHG_2"/>
    <property type="match status" value="1"/>
</dbReference>
<proteinExistence type="inferred from homology"/>
<dbReference type="EMBL" id="JACTVA010000001">
    <property type="protein sequence ID" value="MBC9205298.1"/>
    <property type="molecule type" value="Genomic_DNA"/>
</dbReference>
<comment type="catalytic activity">
    <reaction evidence="1">
        <text>2-dehydro-3-deoxy-6-phospho-D-gluconate = D-glyceraldehyde 3-phosphate + pyruvate</text>
        <dbReference type="Rhea" id="RHEA:17089"/>
        <dbReference type="ChEBI" id="CHEBI:15361"/>
        <dbReference type="ChEBI" id="CHEBI:57569"/>
        <dbReference type="ChEBI" id="CHEBI:59776"/>
        <dbReference type="EC" id="4.1.2.14"/>
    </reaction>
</comment>
<reference evidence="9 10" key="1">
    <citation type="journal article" date="2013" name="Int. J. Syst. Evol. Microbiol.">
        <title>Roseomonas aerophila sp. nov., isolated from air.</title>
        <authorList>
            <person name="Kim S.J."/>
            <person name="Weon H.Y."/>
            <person name="Ahn J.H."/>
            <person name="Hong S.B."/>
            <person name="Seok S.J."/>
            <person name="Whang K.S."/>
            <person name="Kwon S.W."/>
        </authorList>
    </citation>
    <scope>NUCLEOTIDE SEQUENCE [LARGE SCALE GENOMIC DNA]</scope>
    <source>
        <strain evidence="9 10">NBRC 108923</strain>
    </source>
</reference>
<name>A0ABR7RFU1_9PROT</name>
<dbReference type="SUPFAM" id="SSF51569">
    <property type="entry name" value="Aldolase"/>
    <property type="match status" value="1"/>
</dbReference>
<comment type="caution">
    <text evidence="9">The sequence shown here is derived from an EMBL/GenBank/DDBJ whole genome shotgun (WGS) entry which is preliminary data.</text>
</comment>
<evidence type="ECO:0000256" key="1">
    <source>
        <dbReference type="ARBA" id="ARBA00000654"/>
    </source>
</evidence>
<keyword evidence="8" id="KW-0119">Carbohydrate metabolism</keyword>
<keyword evidence="10" id="KW-1185">Reference proteome</keyword>
<evidence type="ECO:0000256" key="7">
    <source>
        <dbReference type="ARBA" id="ARBA00023270"/>
    </source>
</evidence>
<evidence type="ECO:0000256" key="4">
    <source>
        <dbReference type="ARBA" id="ARBA00011233"/>
    </source>
</evidence>
<evidence type="ECO:0000313" key="9">
    <source>
        <dbReference type="EMBL" id="MBC9205298.1"/>
    </source>
</evidence>
<dbReference type="CDD" id="cd00452">
    <property type="entry name" value="KDPG_aldolase"/>
    <property type="match status" value="1"/>
</dbReference>
<gene>
    <name evidence="9" type="primary">eda</name>
    <name evidence="9" type="ORF">IBL26_00505</name>
</gene>
<dbReference type="GO" id="GO:0008675">
    <property type="term" value="F:2-dehydro-3-deoxy-phosphogluconate aldolase activity"/>
    <property type="evidence" value="ECO:0007669"/>
    <property type="project" value="UniProtKB-EC"/>
</dbReference>
<dbReference type="PANTHER" id="PTHR30246">
    <property type="entry name" value="2-KETO-3-DEOXY-6-PHOSPHOGLUCONATE ALDOLASE"/>
    <property type="match status" value="1"/>
</dbReference>
<dbReference type="InterPro" id="IPR000887">
    <property type="entry name" value="Aldlse_KDPG_KHG"/>
</dbReference>
<dbReference type="PANTHER" id="PTHR30246:SF1">
    <property type="entry name" value="2-DEHYDRO-3-DEOXY-6-PHOSPHOGALACTONATE ALDOLASE-RELATED"/>
    <property type="match status" value="1"/>
</dbReference>
<dbReference type="InterPro" id="IPR031338">
    <property type="entry name" value="KDPG/KHG_AS_2"/>
</dbReference>
<evidence type="ECO:0000256" key="8">
    <source>
        <dbReference type="ARBA" id="ARBA00023277"/>
    </source>
</evidence>
<accession>A0ABR7RFU1</accession>
<protein>
    <recommendedName>
        <fullName evidence="5">2-dehydro-3-deoxy-phosphogluconate aldolase</fullName>
        <ecNumber evidence="5">4.1.2.14</ecNumber>
    </recommendedName>
</protein>
<dbReference type="GO" id="GO:0008700">
    <property type="term" value="F:(R,S)-4-hydroxy-2-oxoglutarate aldolase activity"/>
    <property type="evidence" value="ECO:0007669"/>
    <property type="project" value="UniProtKB-EC"/>
</dbReference>
<dbReference type="Proteomes" id="UP000626026">
    <property type="component" value="Unassembled WGS sequence"/>
</dbReference>
<evidence type="ECO:0000256" key="3">
    <source>
        <dbReference type="ARBA" id="ARBA00006906"/>
    </source>
</evidence>
<organism evidence="9 10">
    <name type="scientific">Teichococcus aerophilus</name>
    <dbReference type="NCBI Taxonomy" id="1224513"/>
    <lineage>
        <taxon>Bacteria</taxon>
        <taxon>Pseudomonadati</taxon>
        <taxon>Pseudomonadota</taxon>
        <taxon>Alphaproteobacteria</taxon>
        <taxon>Acetobacterales</taxon>
        <taxon>Roseomonadaceae</taxon>
        <taxon>Roseomonas</taxon>
    </lineage>
</organism>
<sequence length="204" mass="21761">MLQHSTPLIAILQVDRLEDAAPLLDALEDAGIPAIEVTLRTPQALPVIEAMCQRATRAVIGAGTLTRPAHFTAARDAGARFLVSPGFTPALAQAAQEVRLPFIPGAVTPGEVLAAREHGFLELKFFPAELHGGPAWLRHMQPLFPDIRFCPTGGVSTANLREYLGLPNVFAAGGVFMAPRQSIQDRDWAGIRTLAKAAMQAGAQ</sequence>
<comment type="pathway">
    <text evidence="2">Carbohydrate acid metabolism; 2-dehydro-3-deoxy-D-gluconate degradation; D-glyceraldehyde 3-phosphate and pyruvate from 2-dehydro-3-deoxy-D-gluconate: step 2/2.</text>
</comment>
<comment type="subunit">
    <text evidence="4">Homotrimer.</text>
</comment>
<dbReference type="EC" id="4.1.2.14" evidence="5"/>
<dbReference type="InterPro" id="IPR031337">
    <property type="entry name" value="KDPG/KHG_AS_1"/>
</dbReference>
<dbReference type="Pfam" id="PF01081">
    <property type="entry name" value="Aldolase"/>
    <property type="match status" value="1"/>
</dbReference>
<comment type="similarity">
    <text evidence="3">Belongs to the KHG/KDPG aldolase family.</text>
</comment>
<dbReference type="PROSITE" id="PS00159">
    <property type="entry name" value="ALDOLASE_KDPG_KHG_1"/>
    <property type="match status" value="1"/>
</dbReference>
<dbReference type="RefSeq" id="WP_187782476.1">
    <property type="nucleotide sequence ID" value="NZ_JACTVA010000001.1"/>
</dbReference>
<evidence type="ECO:0000313" key="10">
    <source>
        <dbReference type="Proteomes" id="UP000626026"/>
    </source>
</evidence>
<dbReference type="Gene3D" id="3.20.20.70">
    <property type="entry name" value="Aldolase class I"/>
    <property type="match status" value="1"/>
</dbReference>
<evidence type="ECO:0000256" key="5">
    <source>
        <dbReference type="ARBA" id="ARBA00013063"/>
    </source>
</evidence>
<dbReference type="NCBIfam" id="TIGR01182">
    <property type="entry name" value="eda"/>
    <property type="match status" value="1"/>
</dbReference>
<evidence type="ECO:0000256" key="2">
    <source>
        <dbReference type="ARBA" id="ARBA00004736"/>
    </source>
</evidence>
<dbReference type="InterPro" id="IPR013785">
    <property type="entry name" value="Aldolase_TIM"/>
</dbReference>